<name>A0A2K2DSD4_BRADI</name>
<evidence type="ECO:0000313" key="3">
    <source>
        <dbReference type="EnsemblPlants" id="PNT77191"/>
    </source>
</evidence>
<evidence type="ECO:0000313" key="2">
    <source>
        <dbReference type="EMBL" id="PNT77191.1"/>
    </source>
</evidence>
<evidence type="ECO:0000313" key="4">
    <source>
        <dbReference type="Proteomes" id="UP000008810"/>
    </source>
</evidence>
<proteinExistence type="predicted"/>
<protein>
    <recommendedName>
        <fullName evidence="1">F-box domain-containing protein</fullName>
    </recommendedName>
</protein>
<dbReference type="PANTHER" id="PTHR34709:SF61">
    <property type="entry name" value="OS07G0229100 PROTEIN"/>
    <property type="match status" value="1"/>
</dbReference>
<sequence length="298" mass="32098">MEGADDAELAAGDGEDRLSALPDDVLLHILLRLRAAASAAQTSALSRRWRRVWALLPELRISGNTPPHLALAAHEAPSILSLSDATAGSLAAWLPAASRRLTGDLVLLNALPLDNIWLYNEAAAAAANEAFELPCFERATKVSLDLGFLAIAAPPSGVFARLTALSLSNARLQGGLGDAVSSPRCPSLRDLTVKDRLTVVAPALTKLSLLYCFDNHRQSRPPVASISTPWLEELVWGDSYDPISVQLGEMAHLQRLGVFTTLLYGPPQPTLNRDVMRLLQHFKFIHSVTLVPVCLQGV</sequence>
<dbReference type="InterPro" id="IPR055312">
    <property type="entry name" value="FBL15-like"/>
</dbReference>
<reference evidence="3" key="3">
    <citation type="submission" date="2018-08" db="UniProtKB">
        <authorList>
            <consortium name="EnsemblPlants"/>
        </authorList>
    </citation>
    <scope>IDENTIFICATION</scope>
    <source>
        <strain evidence="3">cv. Bd21</strain>
    </source>
</reference>
<dbReference type="AlphaFoldDB" id="A0A2K2DSD4"/>
<reference evidence="2 3" key="1">
    <citation type="journal article" date="2010" name="Nature">
        <title>Genome sequencing and analysis of the model grass Brachypodium distachyon.</title>
        <authorList>
            <consortium name="International Brachypodium Initiative"/>
        </authorList>
    </citation>
    <scope>NUCLEOTIDE SEQUENCE [LARGE SCALE GENOMIC DNA]</scope>
    <source>
        <strain evidence="2 3">Bd21</strain>
    </source>
</reference>
<feature type="domain" description="F-box" evidence="1">
    <location>
        <begin position="18"/>
        <end position="55"/>
    </location>
</feature>
<dbReference type="STRING" id="15368.A0A2K2DSD4"/>
<dbReference type="InterPro" id="IPR001810">
    <property type="entry name" value="F-box_dom"/>
</dbReference>
<dbReference type="EnsemblPlants" id="PNT77191">
    <property type="protein sequence ID" value="PNT77191"/>
    <property type="gene ID" value="BRADI_1g58911v3"/>
</dbReference>
<dbReference type="SUPFAM" id="SSF81383">
    <property type="entry name" value="F-box domain"/>
    <property type="match status" value="1"/>
</dbReference>
<dbReference type="InterPro" id="IPR036047">
    <property type="entry name" value="F-box-like_dom_sf"/>
</dbReference>
<gene>
    <name evidence="2" type="ORF">BRADI_1g58911v3</name>
</gene>
<reference evidence="2" key="2">
    <citation type="submission" date="2017-06" db="EMBL/GenBank/DDBJ databases">
        <title>WGS assembly of Brachypodium distachyon.</title>
        <authorList>
            <consortium name="The International Brachypodium Initiative"/>
            <person name="Lucas S."/>
            <person name="Harmon-Smith M."/>
            <person name="Lail K."/>
            <person name="Tice H."/>
            <person name="Grimwood J."/>
            <person name="Bruce D."/>
            <person name="Barry K."/>
            <person name="Shu S."/>
            <person name="Lindquist E."/>
            <person name="Wang M."/>
            <person name="Pitluck S."/>
            <person name="Vogel J.P."/>
            <person name="Garvin D.F."/>
            <person name="Mockler T.C."/>
            <person name="Schmutz J."/>
            <person name="Rokhsar D."/>
            <person name="Bevan M.W."/>
        </authorList>
    </citation>
    <scope>NUCLEOTIDE SEQUENCE</scope>
    <source>
        <strain evidence="2">Bd21</strain>
    </source>
</reference>
<dbReference type="Pfam" id="PF00646">
    <property type="entry name" value="F-box"/>
    <property type="match status" value="1"/>
</dbReference>
<accession>A0A2K2DSD4</accession>
<dbReference type="Gene3D" id="1.20.1280.50">
    <property type="match status" value="1"/>
</dbReference>
<dbReference type="PANTHER" id="PTHR34709">
    <property type="entry name" value="OS10G0396666 PROTEIN"/>
    <property type="match status" value="1"/>
</dbReference>
<evidence type="ECO:0000259" key="1">
    <source>
        <dbReference type="Pfam" id="PF00646"/>
    </source>
</evidence>
<keyword evidence="4" id="KW-1185">Reference proteome</keyword>
<dbReference type="Proteomes" id="UP000008810">
    <property type="component" value="Chromosome 1"/>
</dbReference>
<dbReference type="InParanoid" id="A0A2K2DSD4"/>
<dbReference type="Gramene" id="PNT77191">
    <property type="protein sequence ID" value="PNT77191"/>
    <property type="gene ID" value="BRADI_1g58911v3"/>
</dbReference>
<organism evidence="2">
    <name type="scientific">Brachypodium distachyon</name>
    <name type="common">Purple false brome</name>
    <name type="synonym">Trachynia distachya</name>
    <dbReference type="NCBI Taxonomy" id="15368"/>
    <lineage>
        <taxon>Eukaryota</taxon>
        <taxon>Viridiplantae</taxon>
        <taxon>Streptophyta</taxon>
        <taxon>Embryophyta</taxon>
        <taxon>Tracheophyta</taxon>
        <taxon>Spermatophyta</taxon>
        <taxon>Magnoliopsida</taxon>
        <taxon>Liliopsida</taxon>
        <taxon>Poales</taxon>
        <taxon>Poaceae</taxon>
        <taxon>BOP clade</taxon>
        <taxon>Pooideae</taxon>
        <taxon>Stipodae</taxon>
        <taxon>Brachypodieae</taxon>
        <taxon>Brachypodium</taxon>
    </lineage>
</organism>
<dbReference type="EMBL" id="CM000880">
    <property type="protein sequence ID" value="PNT77191.1"/>
    <property type="molecule type" value="Genomic_DNA"/>
</dbReference>